<comment type="caution">
    <text evidence="2">The sequence shown here is derived from an EMBL/GenBank/DDBJ whole genome shotgun (WGS) entry which is preliminary data.</text>
</comment>
<dbReference type="Proteomes" id="UP000600865">
    <property type="component" value="Unassembled WGS sequence"/>
</dbReference>
<dbReference type="CDD" id="cd06121">
    <property type="entry name" value="cupin_YML079wp"/>
    <property type="match status" value="1"/>
</dbReference>
<keyword evidence="3" id="KW-1185">Reference proteome</keyword>
<dbReference type="EMBL" id="BMYV01000001">
    <property type="protein sequence ID" value="GGX56934.1"/>
    <property type="molecule type" value="Genomic_DNA"/>
</dbReference>
<evidence type="ECO:0000259" key="1">
    <source>
        <dbReference type="Pfam" id="PF06172"/>
    </source>
</evidence>
<name>A0A918KAU6_9PROT</name>
<evidence type="ECO:0000313" key="3">
    <source>
        <dbReference type="Proteomes" id="UP000600865"/>
    </source>
</evidence>
<dbReference type="AlphaFoldDB" id="A0A918KAU6"/>
<dbReference type="InterPro" id="IPR014710">
    <property type="entry name" value="RmlC-like_jellyroll"/>
</dbReference>
<proteinExistence type="predicted"/>
<dbReference type="InterPro" id="IPR039935">
    <property type="entry name" value="YML079W-like"/>
</dbReference>
<dbReference type="Pfam" id="PF06172">
    <property type="entry name" value="Cupin_5"/>
    <property type="match status" value="1"/>
</dbReference>
<sequence length="164" mass="17630">MTSIETKIAALGLVPHPEGGYYRQTFVSSQTLPNGRPAATSILFLLTHDNSSNFHRLDAEEIWYYHGGDPLTVHMIDALGAYSEIRIGPDSEAGQVLQAVVPPHVWFGSSVPTPTLGKAGWALVGCMVSPGFNFAGFELADRASLSSAHPEHTEIIGKLTRATD</sequence>
<feature type="domain" description="DUF985" evidence="1">
    <location>
        <begin position="7"/>
        <end position="140"/>
    </location>
</feature>
<dbReference type="PANTHER" id="PTHR33387:SF3">
    <property type="entry name" value="DUF985 DOMAIN-CONTAINING PROTEIN"/>
    <property type="match status" value="1"/>
</dbReference>
<dbReference type="InterPro" id="IPR009327">
    <property type="entry name" value="Cupin_DUF985"/>
</dbReference>
<dbReference type="InterPro" id="IPR011051">
    <property type="entry name" value="RmlC_Cupin_sf"/>
</dbReference>
<organism evidence="2 3">
    <name type="scientific">Litorimonas cladophorae</name>
    <dbReference type="NCBI Taxonomy" id="1220491"/>
    <lineage>
        <taxon>Bacteria</taxon>
        <taxon>Pseudomonadati</taxon>
        <taxon>Pseudomonadota</taxon>
        <taxon>Alphaproteobacteria</taxon>
        <taxon>Maricaulales</taxon>
        <taxon>Robiginitomaculaceae</taxon>
    </lineage>
</organism>
<accession>A0A918KAU6</accession>
<dbReference type="PANTHER" id="PTHR33387">
    <property type="entry name" value="RMLC-LIKE JELLY ROLL FOLD PROTEIN"/>
    <property type="match status" value="1"/>
</dbReference>
<protein>
    <submittedName>
        <fullName evidence="2">Cupin</fullName>
    </submittedName>
</protein>
<reference evidence="2 3" key="1">
    <citation type="journal article" date="2014" name="Int. J. Syst. Evol. Microbiol.">
        <title>Complete genome sequence of Corynebacterium casei LMG S-19264T (=DSM 44701T), isolated from a smear-ripened cheese.</title>
        <authorList>
            <consortium name="US DOE Joint Genome Institute (JGI-PGF)"/>
            <person name="Walter F."/>
            <person name="Albersmeier A."/>
            <person name="Kalinowski J."/>
            <person name="Ruckert C."/>
        </authorList>
    </citation>
    <scope>NUCLEOTIDE SEQUENCE [LARGE SCALE GENOMIC DNA]</scope>
    <source>
        <strain evidence="2 3">KCTC 23968</strain>
    </source>
</reference>
<evidence type="ECO:0000313" key="2">
    <source>
        <dbReference type="EMBL" id="GGX56934.1"/>
    </source>
</evidence>
<dbReference type="Gene3D" id="2.60.120.10">
    <property type="entry name" value="Jelly Rolls"/>
    <property type="match status" value="1"/>
</dbReference>
<dbReference type="SUPFAM" id="SSF51182">
    <property type="entry name" value="RmlC-like cupins"/>
    <property type="match status" value="1"/>
</dbReference>
<gene>
    <name evidence="2" type="ORF">GCM10011309_02260</name>
</gene>
<dbReference type="RefSeq" id="WP_189580184.1">
    <property type="nucleotide sequence ID" value="NZ_BMYV01000001.1"/>
</dbReference>